<evidence type="ECO:0000259" key="6">
    <source>
        <dbReference type="PROSITE" id="PS50110"/>
    </source>
</evidence>
<dbReference type="Proteomes" id="UP000479335">
    <property type="component" value="Unassembled WGS sequence"/>
</dbReference>
<accession>A0A6L8K9T1</accession>
<evidence type="ECO:0000259" key="8">
    <source>
        <dbReference type="PROSITE" id="PS50113"/>
    </source>
</evidence>
<dbReference type="SUPFAM" id="SSF47384">
    <property type="entry name" value="Homodimeric domain of signal transducing histidine kinase"/>
    <property type="match status" value="1"/>
</dbReference>
<evidence type="ECO:0000259" key="7">
    <source>
        <dbReference type="PROSITE" id="PS50112"/>
    </source>
</evidence>
<dbReference type="SMART" id="SM00388">
    <property type="entry name" value="HisKA"/>
    <property type="match status" value="1"/>
</dbReference>
<dbReference type="PANTHER" id="PTHR43065">
    <property type="entry name" value="SENSOR HISTIDINE KINASE"/>
    <property type="match status" value="1"/>
</dbReference>
<dbReference type="Gene3D" id="1.10.287.130">
    <property type="match status" value="1"/>
</dbReference>
<dbReference type="InterPro" id="IPR011006">
    <property type="entry name" value="CheY-like_superfamily"/>
</dbReference>
<dbReference type="InterPro" id="IPR003594">
    <property type="entry name" value="HATPase_dom"/>
</dbReference>
<dbReference type="AlphaFoldDB" id="A0A6L8K9T1"/>
<dbReference type="Gene3D" id="3.30.565.10">
    <property type="entry name" value="Histidine kinase-like ATPase, C-terminal domain"/>
    <property type="match status" value="1"/>
</dbReference>
<dbReference type="PROSITE" id="PS50110">
    <property type="entry name" value="RESPONSE_REGULATORY"/>
    <property type="match status" value="1"/>
</dbReference>
<evidence type="ECO:0000313" key="9">
    <source>
        <dbReference type="EMBL" id="MYM24259.1"/>
    </source>
</evidence>
<dbReference type="InterPro" id="IPR036890">
    <property type="entry name" value="HATPase_C_sf"/>
</dbReference>
<proteinExistence type="predicted"/>
<dbReference type="InterPro" id="IPR004358">
    <property type="entry name" value="Sig_transdc_His_kin-like_C"/>
</dbReference>
<dbReference type="SMART" id="SM00091">
    <property type="entry name" value="PAS"/>
    <property type="match status" value="1"/>
</dbReference>
<dbReference type="InterPro" id="IPR001789">
    <property type="entry name" value="Sig_transdc_resp-reg_receiver"/>
</dbReference>
<dbReference type="SUPFAM" id="SSF55874">
    <property type="entry name" value="ATPase domain of HSP90 chaperone/DNA topoisomerase II/histidine kinase"/>
    <property type="match status" value="1"/>
</dbReference>
<feature type="domain" description="Histidine kinase" evidence="5">
    <location>
        <begin position="160"/>
        <end position="379"/>
    </location>
</feature>
<feature type="modified residue" description="4-aspartylphosphate" evidence="4">
    <location>
        <position position="446"/>
    </location>
</feature>
<evidence type="ECO:0000259" key="5">
    <source>
        <dbReference type="PROSITE" id="PS50109"/>
    </source>
</evidence>
<feature type="domain" description="PAS" evidence="7">
    <location>
        <begin position="13"/>
        <end position="84"/>
    </location>
</feature>
<dbReference type="PROSITE" id="PS50113">
    <property type="entry name" value="PAC"/>
    <property type="match status" value="1"/>
</dbReference>
<feature type="domain" description="Response regulatory" evidence="6">
    <location>
        <begin position="396"/>
        <end position="510"/>
    </location>
</feature>
<dbReference type="Pfam" id="PF13426">
    <property type="entry name" value="PAS_9"/>
    <property type="match status" value="1"/>
</dbReference>
<dbReference type="PRINTS" id="PR00344">
    <property type="entry name" value="BCTRLSENSOR"/>
</dbReference>
<comment type="caution">
    <text evidence="9">The sequence shown here is derived from an EMBL/GenBank/DDBJ whole genome shotgun (WGS) entry which is preliminary data.</text>
</comment>
<dbReference type="SMART" id="SM00448">
    <property type="entry name" value="REC"/>
    <property type="match status" value="1"/>
</dbReference>
<gene>
    <name evidence="9" type="ORF">GTP46_16555</name>
</gene>
<evidence type="ECO:0000256" key="1">
    <source>
        <dbReference type="ARBA" id="ARBA00000085"/>
    </source>
</evidence>
<dbReference type="EC" id="2.7.13.3" evidence="2"/>
<dbReference type="InterPro" id="IPR036097">
    <property type="entry name" value="HisK_dim/P_sf"/>
</dbReference>
<feature type="domain" description="PAC" evidence="8">
    <location>
        <begin position="88"/>
        <end position="140"/>
    </location>
</feature>
<dbReference type="Gene3D" id="3.30.450.20">
    <property type="entry name" value="PAS domain"/>
    <property type="match status" value="1"/>
</dbReference>
<dbReference type="InterPro" id="IPR005467">
    <property type="entry name" value="His_kinase_dom"/>
</dbReference>
<organism evidence="9 10">
    <name type="scientific">Duganella flavida</name>
    <dbReference type="NCBI Taxonomy" id="2692175"/>
    <lineage>
        <taxon>Bacteria</taxon>
        <taxon>Pseudomonadati</taxon>
        <taxon>Pseudomonadota</taxon>
        <taxon>Betaproteobacteria</taxon>
        <taxon>Burkholderiales</taxon>
        <taxon>Oxalobacteraceae</taxon>
        <taxon>Telluria group</taxon>
        <taxon>Duganella</taxon>
    </lineage>
</organism>
<dbReference type="CDD" id="cd00130">
    <property type="entry name" value="PAS"/>
    <property type="match status" value="1"/>
</dbReference>
<dbReference type="Pfam" id="PF00072">
    <property type="entry name" value="Response_reg"/>
    <property type="match status" value="1"/>
</dbReference>
<dbReference type="InterPro" id="IPR035965">
    <property type="entry name" value="PAS-like_dom_sf"/>
</dbReference>
<dbReference type="SUPFAM" id="SSF55785">
    <property type="entry name" value="PYP-like sensor domain (PAS domain)"/>
    <property type="match status" value="1"/>
</dbReference>
<dbReference type="PROSITE" id="PS50112">
    <property type="entry name" value="PAS"/>
    <property type="match status" value="1"/>
</dbReference>
<dbReference type="PANTHER" id="PTHR43065:SF49">
    <property type="entry name" value="HISTIDINE KINASE"/>
    <property type="match status" value="1"/>
</dbReference>
<dbReference type="SUPFAM" id="SSF52172">
    <property type="entry name" value="CheY-like"/>
    <property type="match status" value="1"/>
</dbReference>
<dbReference type="GO" id="GO:0000155">
    <property type="term" value="F:phosphorelay sensor kinase activity"/>
    <property type="evidence" value="ECO:0007669"/>
    <property type="project" value="InterPro"/>
</dbReference>
<dbReference type="InterPro" id="IPR000700">
    <property type="entry name" value="PAS-assoc_C"/>
</dbReference>
<protein>
    <recommendedName>
        <fullName evidence="2">histidine kinase</fullName>
        <ecNumber evidence="2">2.7.13.3</ecNumber>
    </recommendedName>
</protein>
<dbReference type="Pfam" id="PF00512">
    <property type="entry name" value="HisKA"/>
    <property type="match status" value="1"/>
</dbReference>
<dbReference type="InterPro" id="IPR000014">
    <property type="entry name" value="PAS"/>
</dbReference>
<dbReference type="InterPro" id="IPR001610">
    <property type="entry name" value="PAC"/>
</dbReference>
<reference evidence="9 10" key="1">
    <citation type="submission" date="2019-12" db="EMBL/GenBank/DDBJ databases">
        <title>Novel species isolated from a subtropical stream in China.</title>
        <authorList>
            <person name="Lu H."/>
        </authorList>
    </citation>
    <scope>NUCLEOTIDE SEQUENCE [LARGE SCALE GENOMIC DNA]</scope>
    <source>
        <strain evidence="9 10">FT135W</strain>
    </source>
</reference>
<keyword evidence="3 4" id="KW-0597">Phosphoprotein</keyword>
<dbReference type="RefSeq" id="WP_161007735.1">
    <property type="nucleotide sequence ID" value="NZ_WWCN01000010.1"/>
</dbReference>
<dbReference type="NCBIfam" id="TIGR00229">
    <property type="entry name" value="sensory_box"/>
    <property type="match status" value="1"/>
</dbReference>
<evidence type="ECO:0000256" key="2">
    <source>
        <dbReference type="ARBA" id="ARBA00012438"/>
    </source>
</evidence>
<sequence length="510" mass="55916">MQQSALSSVDAIEAERFRQFIMGVTDYAIYMLSPEGVVVTWNAGAQRFKGYHPDEIIGRHFSMFYTDEDRARGRPVLALEVARTTGKFEDEGWRVRKDGSRFWASVVIDPIVDTQGELLGFAKITRDITERHEAAEQLERAREALFQSQKLEAIGKLTGGIAHDFNNLLSVIMNGLELLRMTKDPAMVARSVDTMSRAAQRGAALTQQLLAFARQQPLRQEAHDVARVIRSFEAVLRRALPDAMHLSLHMQDDLPQAMIDAPQFESAPLNLVVNARDAMNAVGQVQLALDAVTLTAHEVDRLPAGRYVRAMVKDSGTGMTPETMTRAIEPFFTTKEVGKGTGLGLSQVYGMVQQCQGALTLDSQVGEGTTVSLYFPAVAAADSSAHEERGSASAVKVLLVDDQLDVLETAISLFTHLGYDVLSADNGEQALATLRQHPGITILFSDVVMPGMNGVELGKAARAEFPDLKIVLASGYVKNTLRDQMPDVGNFELIAKPYRLSDLIKTLKAL</sequence>
<dbReference type="EMBL" id="WWCN01000010">
    <property type="protein sequence ID" value="MYM24259.1"/>
    <property type="molecule type" value="Genomic_DNA"/>
</dbReference>
<keyword evidence="10" id="KW-1185">Reference proteome</keyword>
<evidence type="ECO:0000256" key="3">
    <source>
        <dbReference type="ARBA" id="ARBA00022553"/>
    </source>
</evidence>
<dbReference type="SMART" id="SM00387">
    <property type="entry name" value="HATPase_c"/>
    <property type="match status" value="1"/>
</dbReference>
<comment type="catalytic activity">
    <reaction evidence="1">
        <text>ATP + protein L-histidine = ADP + protein N-phospho-L-histidine.</text>
        <dbReference type="EC" id="2.7.13.3"/>
    </reaction>
</comment>
<name>A0A6L8K9T1_9BURK</name>
<evidence type="ECO:0000313" key="10">
    <source>
        <dbReference type="Proteomes" id="UP000479335"/>
    </source>
</evidence>
<dbReference type="Pfam" id="PF02518">
    <property type="entry name" value="HATPase_c"/>
    <property type="match status" value="1"/>
</dbReference>
<evidence type="ECO:0000256" key="4">
    <source>
        <dbReference type="PROSITE-ProRule" id="PRU00169"/>
    </source>
</evidence>
<dbReference type="CDD" id="cd00082">
    <property type="entry name" value="HisKA"/>
    <property type="match status" value="1"/>
</dbReference>
<dbReference type="InterPro" id="IPR003661">
    <property type="entry name" value="HisK_dim/P_dom"/>
</dbReference>
<dbReference type="SMART" id="SM00086">
    <property type="entry name" value="PAC"/>
    <property type="match status" value="1"/>
</dbReference>
<dbReference type="PROSITE" id="PS50109">
    <property type="entry name" value="HIS_KIN"/>
    <property type="match status" value="1"/>
</dbReference>
<dbReference type="Gene3D" id="3.40.50.2300">
    <property type="match status" value="1"/>
</dbReference>